<keyword evidence="8" id="KW-1185">Reference proteome</keyword>
<feature type="transmembrane region" description="Helical" evidence="6">
    <location>
        <begin position="367"/>
        <end position="384"/>
    </location>
</feature>
<proteinExistence type="predicted"/>
<feature type="transmembrane region" description="Helical" evidence="6">
    <location>
        <begin position="396"/>
        <end position="420"/>
    </location>
</feature>
<dbReference type="GO" id="GO:0016020">
    <property type="term" value="C:membrane"/>
    <property type="evidence" value="ECO:0007669"/>
    <property type="project" value="UniProtKB-SubCell"/>
</dbReference>
<feature type="transmembrane region" description="Helical" evidence="6">
    <location>
        <begin position="279"/>
        <end position="298"/>
    </location>
</feature>
<dbReference type="Proteomes" id="UP000693981">
    <property type="component" value="Unassembled WGS sequence"/>
</dbReference>
<evidence type="ECO:0000256" key="3">
    <source>
        <dbReference type="ARBA" id="ARBA00022692"/>
    </source>
</evidence>
<gene>
    <name evidence="7" type="ORF">PHYBOEH_008496</name>
</gene>
<accession>A0A8T1X7J5</accession>
<feature type="transmembrane region" description="Helical" evidence="6">
    <location>
        <begin position="503"/>
        <end position="524"/>
    </location>
</feature>
<dbReference type="AlphaFoldDB" id="A0A8T1X7J5"/>
<keyword evidence="5 6" id="KW-0472">Membrane</keyword>
<evidence type="ECO:0000313" key="8">
    <source>
        <dbReference type="Proteomes" id="UP000693981"/>
    </source>
</evidence>
<sequence length="583" mass="63448">MAAQWQHDEAANALLAGTGPAFVDTAVIAPESTPLALEEGYQTVKTSDDEQRKSRKELARRWSEANSEDGVDLLEASTFGLLVNYACIGFLNGLLPSLVYPFFKLYLNMDGFQVSAAAAVVRLPWSYKTLFGLLADHVPLAGYRRKSYMLIGWTVSITALAVLAYNPIAPPYYKAGEIQRTREVNLRVVENVNAAASGGQYLIRLLVVCAGYVMTDVACDGIMVEIAQLEPMETRGEAQATIYMVRYVASLTAGIVAALCFNGDVYGGSFSWSVTPNNVFWGCAAVAMVGCCGTVFFLDETCAMPNDKKSKVTPVPPMREMWRILQQRAVWQLVAFHFWNSFLSSFSFSDLAAIQEFWVGVTPLNSSLAGCVSTALVVFATFLMREYFLNTSWRSIMLLSSLFTTVIFFGVNLVTTFAIVRSRWFYLGGPQLAAIPEGMRSVVAGFVSVEIAESGFESATYALLTTVHNLAEPFAQSLTNLVDAHFDVTDDAIASDTLHVRWQVAYCLCIATGVQLLGITTLVLLPEQKQQAQELKRDGGSSVLAARIAFVGIVMTLAWSTATNILAIHSSTACLIIAGGQGC</sequence>
<dbReference type="OrthoDB" id="754047at2759"/>
<organism evidence="7 8">
    <name type="scientific">Phytophthora boehmeriae</name>
    <dbReference type="NCBI Taxonomy" id="109152"/>
    <lineage>
        <taxon>Eukaryota</taxon>
        <taxon>Sar</taxon>
        <taxon>Stramenopiles</taxon>
        <taxon>Oomycota</taxon>
        <taxon>Peronosporomycetes</taxon>
        <taxon>Peronosporales</taxon>
        <taxon>Peronosporaceae</taxon>
        <taxon>Phytophthora</taxon>
    </lineage>
</organism>
<keyword evidence="3 6" id="KW-0812">Transmembrane</keyword>
<feature type="transmembrane region" description="Helical" evidence="6">
    <location>
        <begin position="240"/>
        <end position="259"/>
    </location>
</feature>
<evidence type="ECO:0000256" key="6">
    <source>
        <dbReference type="SAM" id="Phobius"/>
    </source>
</evidence>
<feature type="transmembrane region" description="Helical" evidence="6">
    <location>
        <begin position="544"/>
        <end position="562"/>
    </location>
</feature>
<keyword evidence="2" id="KW-0813">Transport</keyword>
<dbReference type="PANTHER" id="PTHR31585:SF5">
    <property type="entry name" value="RNA-BINDING S4 DOMAIN-CONTAINING PROTEIN"/>
    <property type="match status" value="1"/>
</dbReference>
<comment type="caution">
    <text evidence="7">The sequence shown here is derived from an EMBL/GenBank/DDBJ whole genome shotgun (WGS) entry which is preliminary data.</text>
</comment>
<evidence type="ECO:0000256" key="5">
    <source>
        <dbReference type="ARBA" id="ARBA00023136"/>
    </source>
</evidence>
<comment type="subcellular location">
    <subcellularLocation>
        <location evidence="1">Membrane</location>
        <topology evidence="1">Multi-pass membrane protein</topology>
    </subcellularLocation>
</comment>
<dbReference type="EMBL" id="JAGDFL010000005">
    <property type="protein sequence ID" value="KAG7401975.1"/>
    <property type="molecule type" value="Genomic_DNA"/>
</dbReference>
<reference evidence="7" key="1">
    <citation type="submission" date="2021-02" db="EMBL/GenBank/DDBJ databases">
        <authorList>
            <person name="Palmer J.M."/>
        </authorList>
    </citation>
    <scope>NUCLEOTIDE SEQUENCE</scope>
    <source>
        <strain evidence="7">SCRP23</strain>
    </source>
</reference>
<feature type="transmembrane region" description="Helical" evidence="6">
    <location>
        <begin position="148"/>
        <end position="168"/>
    </location>
</feature>
<dbReference type="Pfam" id="PF03092">
    <property type="entry name" value="BT1"/>
    <property type="match status" value="2"/>
</dbReference>
<evidence type="ECO:0000313" key="7">
    <source>
        <dbReference type="EMBL" id="KAG7401975.1"/>
    </source>
</evidence>
<dbReference type="InterPro" id="IPR039309">
    <property type="entry name" value="BT1"/>
</dbReference>
<feature type="transmembrane region" description="Helical" evidence="6">
    <location>
        <begin position="82"/>
        <end position="103"/>
    </location>
</feature>
<evidence type="ECO:0008006" key="9">
    <source>
        <dbReference type="Google" id="ProtNLM"/>
    </source>
</evidence>
<evidence type="ECO:0000256" key="2">
    <source>
        <dbReference type="ARBA" id="ARBA00022448"/>
    </source>
</evidence>
<evidence type="ECO:0000256" key="1">
    <source>
        <dbReference type="ARBA" id="ARBA00004141"/>
    </source>
</evidence>
<keyword evidence="4 6" id="KW-1133">Transmembrane helix</keyword>
<evidence type="ECO:0000256" key="4">
    <source>
        <dbReference type="ARBA" id="ARBA00022989"/>
    </source>
</evidence>
<name>A0A8T1X7J5_9STRA</name>
<protein>
    <recommendedName>
        <fullName evidence="9">Folate-Biopterin Transporter (FBT) family</fullName>
    </recommendedName>
</protein>
<dbReference type="PANTHER" id="PTHR31585">
    <property type="entry name" value="FOLATE-BIOPTERIN TRANSPORTER 1, CHLOROPLASTIC"/>
    <property type="match status" value="1"/>
</dbReference>